<dbReference type="EMBL" id="CP113088">
    <property type="protein sequence ID" value="WAC02741.1"/>
    <property type="molecule type" value="Genomic_DNA"/>
</dbReference>
<feature type="signal peptide" evidence="1">
    <location>
        <begin position="1"/>
        <end position="20"/>
    </location>
</feature>
<dbReference type="AlphaFoldDB" id="A0A9E8MWQ6"/>
<accession>A0A9E8MWQ6</accession>
<organism evidence="2 3">
    <name type="scientific">Lacinutrix neustonica</name>
    <dbReference type="NCBI Taxonomy" id="2980107"/>
    <lineage>
        <taxon>Bacteria</taxon>
        <taxon>Pseudomonadati</taxon>
        <taxon>Bacteroidota</taxon>
        <taxon>Flavobacteriia</taxon>
        <taxon>Flavobacteriales</taxon>
        <taxon>Flavobacteriaceae</taxon>
        <taxon>Lacinutrix</taxon>
    </lineage>
</organism>
<gene>
    <name evidence="2" type="ORF">N7U66_03455</name>
</gene>
<keyword evidence="3" id="KW-1185">Reference proteome</keyword>
<dbReference type="RefSeq" id="WP_267677339.1">
    <property type="nucleotide sequence ID" value="NZ_CP113088.1"/>
</dbReference>
<sequence length="142" mass="16767">MNFRCILLLIAMCWMEFGNAQNETDVNCKNKILEYLDGMEKVSTPKSSQVYHMRYTTKTEFFESYNIPTTTTYTDMLMSEKQIVMDDENMKVYGNDKNMFVVLPKVGKIYWNNSDPRLFTENNSYNKFLEIERLLLKSSVKS</sequence>
<protein>
    <recommendedName>
        <fullName evidence="4">GLPGLI family protein</fullName>
    </recommendedName>
</protein>
<dbReference type="Proteomes" id="UP001164705">
    <property type="component" value="Chromosome"/>
</dbReference>
<name>A0A9E8MWQ6_9FLAO</name>
<proteinExistence type="predicted"/>
<reference evidence="2" key="1">
    <citation type="submission" date="2022-11" db="EMBL/GenBank/DDBJ databases">
        <title>Lacinutrix neustonica HL-RS19T sp. nov., isolated from the surface microlayer sample of brackish Lake Shihwa.</title>
        <authorList>
            <person name="Choi J.Y."/>
            <person name="Hwang C.Y."/>
        </authorList>
    </citation>
    <scope>NUCLEOTIDE SEQUENCE</scope>
    <source>
        <strain evidence="2">HL-RS19</strain>
    </source>
</reference>
<dbReference type="KEGG" id="lnu:N7U66_03455"/>
<feature type="chain" id="PRO_5038935632" description="GLPGLI family protein" evidence="1">
    <location>
        <begin position="21"/>
        <end position="142"/>
    </location>
</feature>
<evidence type="ECO:0000256" key="1">
    <source>
        <dbReference type="SAM" id="SignalP"/>
    </source>
</evidence>
<evidence type="ECO:0008006" key="4">
    <source>
        <dbReference type="Google" id="ProtNLM"/>
    </source>
</evidence>
<keyword evidence="1" id="KW-0732">Signal</keyword>
<evidence type="ECO:0000313" key="2">
    <source>
        <dbReference type="EMBL" id="WAC02741.1"/>
    </source>
</evidence>
<evidence type="ECO:0000313" key="3">
    <source>
        <dbReference type="Proteomes" id="UP001164705"/>
    </source>
</evidence>